<evidence type="ECO:0000313" key="20">
    <source>
        <dbReference type="EMBL" id="MDZ5762006.1"/>
    </source>
</evidence>
<dbReference type="InterPro" id="IPR020825">
    <property type="entry name" value="Phe-tRNA_synthase-like_B3/B4"/>
</dbReference>
<feature type="domain" description="B5" evidence="19">
    <location>
        <begin position="395"/>
        <end position="466"/>
    </location>
</feature>
<dbReference type="EC" id="6.1.1.20" evidence="15"/>
<evidence type="ECO:0000256" key="7">
    <source>
        <dbReference type="ARBA" id="ARBA00022723"/>
    </source>
</evidence>
<evidence type="ECO:0000259" key="17">
    <source>
        <dbReference type="PROSITE" id="PS50886"/>
    </source>
</evidence>
<dbReference type="SUPFAM" id="SSF50249">
    <property type="entry name" value="Nucleic acid-binding proteins"/>
    <property type="match status" value="1"/>
</dbReference>
<evidence type="ECO:0000256" key="10">
    <source>
        <dbReference type="ARBA" id="ARBA00022842"/>
    </source>
</evidence>
<keyword evidence="9 15" id="KW-0067">ATP-binding</keyword>
<keyword evidence="8 15" id="KW-0547">Nucleotide-binding</keyword>
<dbReference type="Pfam" id="PF03483">
    <property type="entry name" value="B3_4"/>
    <property type="match status" value="1"/>
</dbReference>
<feature type="binding site" evidence="15">
    <location>
        <position position="454"/>
    </location>
    <ligand>
        <name>Mg(2+)</name>
        <dbReference type="ChEBI" id="CHEBI:18420"/>
        <note>shared with alpha subunit</note>
    </ligand>
</feature>
<comment type="similarity">
    <text evidence="2 15">Belongs to the phenylalanyl-tRNA synthetase beta subunit family. Type 1 subfamily.</text>
</comment>
<proteinExistence type="inferred from homology"/>
<dbReference type="PANTHER" id="PTHR10947">
    <property type="entry name" value="PHENYLALANYL-TRNA SYNTHETASE BETA CHAIN AND LEUCINE-RICH REPEAT-CONTAINING PROTEIN 47"/>
    <property type="match status" value="1"/>
</dbReference>
<evidence type="ECO:0000256" key="4">
    <source>
        <dbReference type="ARBA" id="ARBA00022490"/>
    </source>
</evidence>
<dbReference type="InterPro" id="IPR012340">
    <property type="entry name" value="NA-bd_OB-fold"/>
</dbReference>
<dbReference type="Proteomes" id="UP001293791">
    <property type="component" value="Unassembled WGS sequence"/>
</dbReference>
<dbReference type="CDD" id="cd00769">
    <property type="entry name" value="PheRS_beta_core"/>
    <property type="match status" value="1"/>
</dbReference>
<dbReference type="SMART" id="SM00896">
    <property type="entry name" value="FDX-ACB"/>
    <property type="match status" value="1"/>
</dbReference>
<organism evidence="20 21">
    <name type="scientific">Candidatus Cyrtobacter comes</name>
    <dbReference type="NCBI Taxonomy" id="675776"/>
    <lineage>
        <taxon>Bacteria</taxon>
        <taxon>Pseudomonadati</taxon>
        <taxon>Pseudomonadota</taxon>
        <taxon>Alphaproteobacteria</taxon>
        <taxon>Rickettsiales</taxon>
        <taxon>Candidatus Midichloriaceae</taxon>
        <taxon>Candidatus Cyrtobacter</taxon>
    </lineage>
</organism>
<dbReference type="PROSITE" id="PS51447">
    <property type="entry name" value="FDX_ACB"/>
    <property type="match status" value="1"/>
</dbReference>
<evidence type="ECO:0000259" key="19">
    <source>
        <dbReference type="PROSITE" id="PS51483"/>
    </source>
</evidence>
<comment type="caution">
    <text evidence="20">The sequence shown here is derived from an EMBL/GenBank/DDBJ whole genome shotgun (WGS) entry which is preliminary data.</text>
</comment>
<evidence type="ECO:0000256" key="12">
    <source>
        <dbReference type="ARBA" id="ARBA00022917"/>
    </source>
</evidence>
<comment type="subunit">
    <text evidence="3 15">Tetramer of two alpha and two beta subunits.</text>
</comment>
<feature type="binding site" evidence="15">
    <location>
        <position position="444"/>
    </location>
    <ligand>
        <name>Mg(2+)</name>
        <dbReference type="ChEBI" id="CHEBI:18420"/>
        <note>shared with alpha subunit</note>
    </ligand>
</feature>
<evidence type="ECO:0000256" key="8">
    <source>
        <dbReference type="ARBA" id="ARBA00022741"/>
    </source>
</evidence>
<dbReference type="InterPro" id="IPR045060">
    <property type="entry name" value="Phe-tRNA-ligase_IIc_bsu"/>
</dbReference>
<sequence length="789" mass="88605">MKISLSLIKNYIEYEYSVEHVINMLNNIGMEVEDVVYQKDFYKEIQVALIKEAEKHPNADKLRVCKVFDGKNEYQIVCGAPNARAGIKVAFAYIGAKIPKNGFIIKESEIRGVKSLGMLCSQDELSLGVDYDGILELPQDAVLGAPVAEYLNLNEVIFDIAITPNRGDAASAVGIARDLAAAGLGKNLSPKVNESFDISPNFDAVVEDREGCFGMEFIKIQNVSCNEYAEISSIIQLLGIQSRGTLVDISNFTMLSYGRPNHIYDADKVSGKITVRKSQDKEIFEDLTGKKHELSSGITVISDEEKILSVAGLIGGRSSMVDSSTKNIIIELGLFSQKQIGKAEKALGISTDASFRFVRGIDYGNTKLVKEFLVNLIKEKCAGVPTSYFSYSIDFKDKLIPLRYESLLKIAGHDIPNYKEILKNLGFSCADGLLFKVPSYRYWDINIEEDLIEEVLRIYGFGNIEEKPLENITPVLKNNLDDYLRKTASKIGLNEVVSWSFCDKLYATCFANEDSLIELENPITQEFSFMRPSIIPTILKTVCYNISHSISSCAMFEIGKVYHKSSSDLIEKRVLATVRTNLAENKNIFCNERKLDFFDAKSDLSSFLEEFGIAESELSFFRDHLPGYYHPTRSASVFFNGRLIAYCGELHPKLISDLKIGTKPIVAVEIFLDELKVHKNDPARYNFTMLEYQPVYRDFCFIIDEGVSFETIRSSILNSARGHIESIRLVDIFKNSDIPQGKHSVTINLMLRNKNHTFDEAQLTALSNNIIEKMEKECGAILKRDMLIA</sequence>
<dbReference type="Pfam" id="PF03484">
    <property type="entry name" value="B5"/>
    <property type="match status" value="1"/>
</dbReference>
<dbReference type="InterPro" id="IPR005147">
    <property type="entry name" value="tRNA_synthase_B5-dom"/>
</dbReference>
<dbReference type="SMART" id="SM00874">
    <property type="entry name" value="B5"/>
    <property type="match status" value="1"/>
</dbReference>
<dbReference type="Pfam" id="PF03147">
    <property type="entry name" value="FDX-ACB"/>
    <property type="match status" value="1"/>
</dbReference>
<protein>
    <recommendedName>
        <fullName evidence="15">Phenylalanine--tRNA ligase beta subunit</fullName>
        <ecNumber evidence="15">6.1.1.20</ecNumber>
    </recommendedName>
    <alternativeName>
        <fullName evidence="15">Phenylalanyl-tRNA synthetase beta subunit</fullName>
        <shortName evidence="15">PheRS</shortName>
    </alternativeName>
</protein>
<keyword evidence="13 15" id="KW-0030">Aminoacyl-tRNA synthetase</keyword>
<dbReference type="NCBIfam" id="NF045760">
    <property type="entry name" value="YtpR"/>
    <property type="match status" value="1"/>
</dbReference>
<dbReference type="Pfam" id="PF17759">
    <property type="entry name" value="tRNA_synthFbeta"/>
    <property type="match status" value="1"/>
</dbReference>
<feature type="binding site" evidence="15">
    <location>
        <position position="453"/>
    </location>
    <ligand>
        <name>Mg(2+)</name>
        <dbReference type="ChEBI" id="CHEBI:18420"/>
        <note>shared with alpha subunit</note>
    </ligand>
</feature>
<evidence type="ECO:0000259" key="18">
    <source>
        <dbReference type="PROSITE" id="PS51447"/>
    </source>
</evidence>
<dbReference type="InterPro" id="IPR036690">
    <property type="entry name" value="Fdx_antiC-bd_sf"/>
</dbReference>
<dbReference type="InterPro" id="IPR005121">
    <property type="entry name" value="Fdx_antiC-bd"/>
</dbReference>
<dbReference type="PANTHER" id="PTHR10947:SF0">
    <property type="entry name" value="PHENYLALANINE--TRNA LIGASE BETA SUBUNIT"/>
    <property type="match status" value="1"/>
</dbReference>
<dbReference type="RefSeq" id="WP_322497499.1">
    <property type="nucleotide sequence ID" value="NZ_JARGYT010000015.1"/>
</dbReference>
<evidence type="ECO:0000256" key="6">
    <source>
        <dbReference type="ARBA" id="ARBA00022598"/>
    </source>
</evidence>
<keyword evidence="6 15" id="KW-0436">Ligase</keyword>
<dbReference type="SUPFAM" id="SSF56037">
    <property type="entry name" value="PheT/TilS domain"/>
    <property type="match status" value="1"/>
</dbReference>
<dbReference type="SUPFAM" id="SSF46955">
    <property type="entry name" value="Putative DNA-binding domain"/>
    <property type="match status" value="1"/>
</dbReference>
<evidence type="ECO:0000256" key="15">
    <source>
        <dbReference type="HAMAP-Rule" id="MF_00283"/>
    </source>
</evidence>
<evidence type="ECO:0000256" key="11">
    <source>
        <dbReference type="ARBA" id="ARBA00022884"/>
    </source>
</evidence>
<feature type="domain" description="FDX-ACB" evidence="18">
    <location>
        <begin position="690"/>
        <end position="783"/>
    </location>
</feature>
<keyword evidence="7 15" id="KW-0479">Metal-binding</keyword>
<dbReference type="Gene3D" id="3.50.40.10">
    <property type="entry name" value="Phenylalanyl-trna Synthetase, Chain B, domain 3"/>
    <property type="match status" value="1"/>
</dbReference>
<comment type="catalytic activity">
    <reaction evidence="14 15">
        <text>tRNA(Phe) + L-phenylalanine + ATP = L-phenylalanyl-tRNA(Phe) + AMP + diphosphate + H(+)</text>
        <dbReference type="Rhea" id="RHEA:19413"/>
        <dbReference type="Rhea" id="RHEA-COMP:9668"/>
        <dbReference type="Rhea" id="RHEA-COMP:9699"/>
        <dbReference type="ChEBI" id="CHEBI:15378"/>
        <dbReference type="ChEBI" id="CHEBI:30616"/>
        <dbReference type="ChEBI" id="CHEBI:33019"/>
        <dbReference type="ChEBI" id="CHEBI:58095"/>
        <dbReference type="ChEBI" id="CHEBI:78442"/>
        <dbReference type="ChEBI" id="CHEBI:78531"/>
        <dbReference type="ChEBI" id="CHEBI:456215"/>
        <dbReference type="EC" id="6.1.1.20"/>
    </reaction>
</comment>
<dbReference type="EMBL" id="JARGYT010000015">
    <property type="protein sequence ID" value="MDZ5762006.1"/>
    <property type="molecule type" value="Genomic_DNA"/>
</dbReference>
<evidence type="ECO:0000313" key="21">
    <source>
        <dbReference type="Proteomes" id="UP001293791"/>
    </source>
</evidence>
<reference evidence="20 21" key="1">
    <citation type="submission" date="2023-02" db="EMBL/GenBank/DDBJ databases">
        <title>Host association and intracellularity evolved multiple times independently in the Rickettsiales.</title>
        <authorList>
            <person name="Castelli M."/>
            <person name="Nardi T."/>
            <person name="Gammuto L."/>
            <person name="Bellinzona G."/>
            <person name="Sabaneyeva E."/>
            <person name="Potekhin A."/>
            <person name="Serra V."/>
            <person name="Petroni G."/>
            <person name="Sassera D."/>
        </authorList>
    </citation>
    <scope>NUCLEOTIDE SEQUENCE [LARGE SCALE GENOMIC DNA]</scope>
    <source>
        <strain evidence="20 21">BOD18</strain>
    </source>
</reference>
<evidence type="ECO:0000256" key="2">
    <source>
        <dbReference type="ARBA" id="ARBA00008653"/>
    </source>
</evidence>
<dbReference type="InterPro" id="IPR009061">
    <property type="entry name" value="DNA-bd_dom_put_sf"/>
</dbReference>
<dbReference type="PROSITE" id="PS50886">
    <property type="entry name" value="TRBD"/>
    <property type="match status" value="1"/>
</dbReference>
<keyword evidence="10 15" id="KW-0460">Magnesium</keyword>
<dbReference type="InterPro" id="IPR045864">
    <property type="entry name" value="aa-tRNA-synth_II/BPL/LPL"/>
</dbReference>
<evidence type="ECO:0000256" key="9">
    <source>
        <dbReference type="ARBA" id="ARBA00022840"/>
    </source>
</evidence>
<dbReference type="InterPro" id="IPR041616">
    <property type="entry name" value="PheRS_beta_core"/>
</dbReference>
<comment type="subcellular location">
    <subcellularLocation>
        <location evidence="1 15">Cytoplasm</location>
    </subcellularLocation>
</comment>
<dbReference type="Gene3D" id="3.30.930.10">
    <property type="entry name" value="Bira Bifunctional Protein, Domain 2"/>
    <property type="match status" value="1"/>
</dbReference>
<dbReference type="InterPro" id="IPR005146">
    <property type="entry name" value="B3/B4_tRNA-bd"/>
</dbReference>
<dbReference type="SUPFAM" id="SSF55681">
    <property type="entry name" value="Class II aaRS and biotin synthetases"/>
    <property type="match status" value="1"/>
</dbReference>
<dbReference type="NCBIfam" id="TIGR00472">
    <property type="entry name" value="pheT_bact"/>
    <property type="match status" value="1"/>
</dbReference>
<feature type="domain" description="TRNA-binding" evidence="17">
    <location>
        <begin position="39"/>
        <end position="148"/>
    </location>
</feature>
<dbReference type="SMART" id="SM00873">
    <property type="entry name" value="B3_4"/>
    <property type="match status" value="1"/>
</dbReference>
<keyword evidence="21" id="KW-1185">Reference proteome</keyword>
<evidence type="ECO:0000256" key="13">
    <source>
        <dbReference type="ARBA" id="ARBA00023146"/>
    </source>
</evidence>
<dbReference type="GO" id="GO:0016874">
    <property type="term" value="F:ligase activity"/>
    <property type="evidence" value="ECO:0007669"/>
    <property type="project" value="UniProtKB-KW"/>
</dbReference>
<dbReference type="InterPro" id="IPR002547">
    <property type="entry name" value="tRNA-bd_dom"/>
</dbReference>
<evidence type="ECO:0000256" key="3">
    <source>
        <dbReference type="ARBA" id="ARBA00011209"/>
    </source>
</evidence>
<dbReference type="HAMAP" id="MF_00283">
    <property type="entry name" value="Phe_tRNA_synth_beta1"/>
    <property type="match status" value="1"/>
</dbReference>
<accession>A0ABU5L7A4</accession>
<evidence type="ECO:0000256" key="14">
    <source>
        <dbReference type="ARBA" id="ARBA00049255"/>
    </source>
</evidence>
<dbReference type="InterPro" id="IPR033714">
    <property type="entry name" value="tRNA_bind_bactPheRS"/>
</dbReference>
<name>A0ABU5L7A4_9RICK</name>
<dbReference type="Gene3D" id="3.30.70.380">
    <property type="entry name" value="Ferrodoxin-fold anticodon-binding domain"/>
    <property type="match status" value="1"/>
</dbReference>
<dbReference type="Pfam" id="PF01588">
    <property type="entry name" value="tRNA_bind"/>
    <property type="match status" value="1"/>
</dbReference>
<dbReference type="SUPFAM" id="SSF54991">
    <property type="entry name" value="Anticodon-binding domain of PheRS"/>
    <property type="match status" value="1"/>
</dbReference>
<evidence type="ECO:0000256" key="1">
    <source>
        <dbReference type="ARBA" id="ARBA00004496"/>
    </source>
</evidence>
<gene>
    <name evidence="15" type="primary">pheT</name>
    <name evidence="20" type="ORF">Cyrtocomes_00372</name>
</gene>
<keyword evidence="12 15" id="KW-0648">Protein biosynthesis</keyword>
<keyword evidence="4 15" id="KW-0963">Cytoplasm</keyword>
<dbReference type="Gene3D" id="3.30.56.10">
    <property type="match status" value="2"/>
</dbReference>
<evidence type="ECO:0000256" key="5">
    <source>
        <dbReference type="ARBA" id="ARBA00022555"/>
    </source>
</evidence>
<feature type="binding site" evidence="15">
    <location>
        <position position="450"/>
    </location>
    <ligand>
        <name>Mg(2+)</name>
        <dbReference type="ChEBI" id="CHEBI:18420"/>
        <note>shared with alpha subunit</note>
    </ligand>
</feature>
<dbReference type="PROSITE" id="PS51483">
    <property type="entry name" value="B5"/>
    <property type="match status" value="1"/>
</dbReference>
<dbReference type="Gene3D" id="2.40.50.140">
    <property type="entry name" value="Nucleic acid-binding proteins"/>
    <property type="match status" value="1"/>
</dbReference>
<dbReference type="InterPro" id="IPR004532">
    <property type="entry name" value="Phe-tRNA-ligase_IIc_bsu_bact"/>
</dbReference>
<comment type="cofactor">
    <cofactor evidence="15">
        <name>Mg(2+)</name>
        <dbReference type="ChEBI" id="CHEBI:18420"/>
    </cofactor>
    <text evidence="15">Binds 2 magnesium ions per tetramer.</text>
</comment>
<keyword evidence="11 16" id="KW-0694">RNA-binding</keyword>
<keyword evidence="5 16" id="KW-0820">tRNA-binding</keyword>
<dbReference type="CDD" id="cd02796">
    <property type="entry name" value="tRNA_bind_bactPheRS"/>
    <property type="match status" value="1"/>
</dbReference>
<evidence type="ECO:0000256" key="16">
    <source>
        <dbReference type="PROSITE-ProRule" id="PRU00209"/>
    </source>
</evidence>